<dbReference type="InterPro" id="IPR029058">
    <property type="entry name" value="AB_hydrolase_fold"/>
</dbReference>
<sequence>MDVYPPRCSSGTTSQVGAVVWFHPGGFVWGNRTTIFPKWLQRRVNALGIAFISADYRLMPNGSVTAHDIIEDVRDAFAFLRSTKFNSALEFLAAQGKLPFEKFRVDPEAIAVAGSSAGGTAAYFAAMHVSPKPAALLSLFATGGDCLTPHYFAPKTKPFIHGRPLLDINKSKDYVYPFSPSVTSQVISDSPIAFNPPAGPGLPPLPANPKMLLGLLYLQLGTYLDYHTGQHEPSLSAALRAAAEGGSDPESPSSDYTNPLRSVIPPQHLAVFPQFNVDSSWPATLLIHGSEDTSVPVTESKRMYELLQEAGVLSRIRVVEGEHHFFDQPLGESSEAEDAERERKFRNLFDDAASFLKRRIDAAQGRGTVQTRERSRSRSRGRRQ</sequence>
<dbReference type="Pfam" id="PF00326">
    <property type="entry name" value="Peptidase_S9"/>
    <property type="match status" value="1"/>
</dbReference>
<keyword evidence="1 5" id="KW-0378">Hydrolase</keyword>
<dbReference type="InterPro" id="IPR050300">
    <property type="entry name" value="GDXG_lipolytic_enzyme"/>
</dbReference>
<protein>
    <submittedName>
        <fullName evidence="5">Alpha/Beta hydrolase protein</fullName>
    </submittedName>
</protein>
<evidence type="ECO:0000256" key="1">
    <source>
        <dbReference type="ARBA" id="ARBA00022801"/>
    </source>
</evidence>
<evidence type="ECO:0000256" key="2">
    <source>
        <dbReference type="SAM" id="MobiDB-lite"/>
    </source>
</evidence>
<dbReference type="AlphaFoldDB" id="A0A9P5P557"/>
<reference evidence="5" key="1">
    <citation type="submission" date="2020-11" db="EMBL/GenBank/DDBJ databases">
        <authorList>
            <consortium name="DOE Joint Genome Institute"/>
            <person name="Ahrendt S."/>
            <person name="Riley R."/>
            <person name="Andreopoulos W."/>
            <person name="Labutti K."/>
            <person name="Pangilinan J."/>
            <person name="Ruiz-Duenas F.J."/>
            <person name="Barrasa J.M."/>
            <person name="Sanchez-Garcia M."/>
            <person name="Camarero S."/>
            <person name="Miyauchi S."/>
            <person name="Serrano A."/>
            <person name="Linde D."/>
            <person name="Babiker R."/>
            <person name="Drula E."/>
            <person name="Ayuso-Fernandez I."/>
            <person name="Pacheco R."/>
            <person name="Padilla G."/>
            <person name="Ferreira P."/>
            <person name="Barriuso J."/>
            <person name="Kellner H."/>
            <person name="Castanera R."/>
            <person name="Alfaro M."/>
            <person name="Ramirez L."/>
            <person name="Pisabarro A.G."/>
            <person name="Kuo A."/>
            <person name="Tritt A."/>
            <person name="Lipzen A."/>
            <person name="He G."/>
            <person name="Yan M."/>
            <person name="Ng V."/>
            <person name="Cullen D."/>
            <person name="Martin F."/>
            <person name="Rosso M.-N."/>
            <person name="Henrissat B."/>
            <person name="Hibbett D."/>
            <person name="Martinez A.T."/>
            <person name="Grigoriev I.V."/>
        </authorList>
    </citation>
    <scope>NUCLEOTIDE SEQUENCE</scope>
    <source>
        <strain evidence="5">AH 40177</strain>
    </source>
</reference>
<proteinExistence type="predicted"/>
<feature type="domain" description="Alpha/beta hydrolase fold-3" evidence="4">
    <location>
        <begin position="19"/>
        <end position="134"/>
    </location>
</feature>
<dbReference type="PANTHER" id="PTHR48081">
    <property type="entry name" value="AB HYDROLASE SUPERFAMILY PROTEIN C4A8.06C"/>
    <property type="match status" value="1"/>
</dbReference>
<feature type="domain" description="Peptidase S9 prolyl oligopeptidase catalytic" evidence="3">
    <location>
        <begin position="275"/>
        <end position="330"/>
    </location>
</feature>
<feature type="region of interest" description="Disordered" evidence="2">
    <location>
        <begin position="360"/>
        <end position="384"/>
    </location>
</feature>
<gene>
    <name evidence="5" type="ORF">BDP27DRAFT_1306687</name>
</gene>
<evidence type="ECO:0000259" key="3">
    <source>
        <dbReference type="Pfam" id="PF00326"/>
    </source>
</evidence>
<evidence type="ECO:0000259" key="4">
    <source>
        <dbReference type="Pfam" id="PF07859"/>
    </source>
</evidence>
<comment type="caution">
    <text evidence="5">The sequence shown here is derived from an EMBL/GenBank/DDBJ whole genome shotgun (WGS) entry which is preliminary data.</text>
</comment>
<dbReference type="PANTHER" id="PTHR48081:SF3">
    <property type="entry name" value="ALPHA_BETA HYDROLASE FOLD-3 DOMAIN-CONTAINING PROTEIN"/>
    <property type="match status" value="1"/>
</dbReference>
<evidence type="ECO:0000313" key="5">
    <source>
        <dbReference type="EMBL" id="KAF9028619.1"/>
    </source>
</evidence>
<dbReference type="GO" id="GO:0008236">
    <property type="term" value="F:serine-type peptidase activity"/>
    <property type="evidence" value="ECO:0007669"/>
    <property type="project" value="InterPro"/>
</dbReference>
<dbReference type="Proteomes" id="UP000772434">
    <property type="component" value="Unassembled WGS sequence"/>
</dbReference>
<dbReference type="InterPro" id="IPR013094">
    <property type="entry name" value="AB_hydrolase_3"/>
</dbReference>
<dbReference type="SUPFAM" id="SSF53474">
    <property type="entry name" value="alpha/beta-Hydrolases"/>
    <property type="match status" value="1"/>
</dbReference>
<dbReference type="Gene3D" id="3.40.50.1820">
    <property type="entry name" value="alpha/beta hydrolase"/>
    <property type="match status" value="1"/>
</dbReference>
<feature type="compositionally biased region" description="Polar residues" evidence="2">
    <location>
        <begin position="250"/>
        <end position="260"/>
    </location>
</feature>
<feature type="region of interest" description="Disordered" evidence="2">
    <location>
        <begin position="239"/>
        <end position="260"/>
    </location>
</feature>
<dbReference type="EMBL" id="JADNRY010000732">
    <property type="protein sequence ID" value="KAF9028619.1"/>
    <property type="molecule type" value="Genomic_DNA"/>
</dbReference>
<dbReference type="InterPro" id="IPR001375">
    <property type="entry name" value="Peptidase_S9_cat"/>
</dbReference>
<keyword evidence="6" id="KW-1185">Reference proteome</keyword>
<dbReference type="OrthoDB" id="19653at2759"/>
<evidence type="ECO:0000313" key="6">
    <source>
        <dbReference type="Proteomes" id="UP000772434"/>
    </source>
</evidence>
<name>A0A9P5P557_9AGAR</name>
<organism evidence="5 6">
    <name type="scientific">Rhodocollybia butyracea</name>
    <dbReference type="NCBI Taxonomy" id="206335"/>
    <lineage>
        <taxon>Eukaryota</taxon>
        <taxon>Fungi</taxon>
        <taxon>Dikarya</taxon>
        <taxon>Basidiomycota</taxon>
        <taxon>Agaricomycotina</taxon>
        <taxon>Agaricomycetes</taxon>
        <taxon>Agaricomycetidae</taxon>
        <taxon>Agaricales</taxon>
        <taxon>Marasmiineae</taxon>
        <taxon>Omphalotaceae</taxon>
        <taxon>Rhodocollybia</taxon>
    </lineage>
</organism>
<dbReference type="GO" id="GO:0006508">
    <property type="term" value="P:proteolysis"/>
    <property type="evidence" value="ECO:0007669"/>
    <property type="project" value="InterPro"/>
</dbReference>
<accession>A0A9P5P557</accession>
<dbReference type="Pfam" id="PF07859">
    <property type="entry name" value="Abhydrolase_3"/>
    <property type="match status" value="1"/>
</dbReference>